<proteinExistence type="predicted"/>
<feature type="signal peptide" evidence="1">
    <location>
        <begin position="1"/>
        <end position="37"/>
    </location>
</feature>
<dbReference type="Gene3D" id="2.40.70.10">
    <property type="entry name" value="Acid Proteases"/>
    <property type="match status" value="2"/>
</dbReference>
<dbReference type="Proteomes" id="UP000040088">
    <property type="component" value="Unassembled WGS sequence"/>
</dbReference>
<dbReference type="InterPro" id="IPR021109">
    <property type="entry name" value="Peptidase_aspartic_dom_sf"/>
</dbReference>
<dbReference type="AlphaFoldDB" id="A0A0T9U1D1"/>
<gene>
    <name evidence="2" type="ORF">ERS008460_01990</name>
</gene>
<dbReference type="SUPFAM" id="SSF50630">
    <property type="entry name" value="Acid proteases"/>
    <property type="match status" value="1"/>
</dbReference>
<reference evidence="3" key="1">
    <citation type="submission" date="2015-03" db="EMBL/GenBank/DDBJ databases">
        <authorList>
            <consortium name="Pathogen Informatics"/>
        </authorList>
    </citation>
    <scope>NUCLEOTIDE SEQUENCE [LARGE SCALE GENOMIC DNA]</scope>
    <source>
        <strain evidence="3">IP27925</strain>
    </source>
</reference>
<evidence type="ECO:0000313" key="2">
    <source>
        <dbReference type="EMBL" id="CNL14061.1"/>
    </source>
</evidence>
<protein>
    <recommendedName>
        <fullName evidence="4">Retroviral aspartyl protease</fullName>
    </recommendedName>
</protein>
<dbReference type="EMBL" id="CQEM01000008">
    <property type="protein sequence ID" value="CNL14061.1"/>
    <property type="molecule type" value="Genomic_DNA"/>
</dbReference>
<accession>A0A0T9U1D1</accession>
<dbReference type="InterPro" id="IPR001969">
    <property type="entry name" value="Aspartic_peptidase_AS"/>
</dbReference>
<dbReference type="PROSITE" id="PS00141">
    <property type="entry name" value="ASP_PROTEASE"/>
    <property type="match status" value="1"/>
</dbReference>
<dbReference type="GO" id="GO:0004190">
    <property type="term" value="F:aspartic-type endopeptidase activity"/>
    <property type="evidence" value="ECO:0007669"/>
    <property type="project" value="InterPro"/>
</dbReference>
<sequence length="312" mass="34040">MFPLLNKIIMLLKNHITAITCALLSCVISLATLNAHGAEKVMHMPFEWDEASIPLVNVDINGMRQAFSIDTGSGTALHLTNEFMSQLPGLVLDSGKHRTIDLAGKVSFNDKFHIPLLLINGMTFKDVKGVSFAPWGLNITPDSTIPESMVIGLSLFKEKALLIDYKSQRLSVADSALALGINMADGWLSLPLRLTQEGIEIKVTHDEKQYNMVLDTGATISVFWRERLKSPVTDIPCGAVLAEVRIDGDIDDCVASAFQLGEMGTEGIKLNAILLDGAFKQMDADGLIGNNFLAKFAVVIDFPAQRLLVKPF</sequence>
<dbReference type="PROSITE" id="PS51257">
    <property type="entry name" value="PROKAR_LIPOPROTEIN"/>
    <property type="match status" value="1"/>
</dbReference>
<name>A0A0T9U1D1_YERAE</name>
<dbReference type="GO" id="GO:0006508">
    <property type="term" value="P:proteolysis"/>
    <property type="evidence" value="ECO:0007669"/>
    <property type="project" value="InterPro"/>
</dbReference>
<organism evidence="2 3">
    <name type="scientific">Yersinia aleksiciae</name>
    <dbReference type="NCBI Taxonomy" id="263819"/>
    <lineage>
        <taxon>Bacteria</taxon>
        <taxon>Pseudomonadati</taxon>
        <taxon>Pseudomonadota</taxon>
        <taxon>Gammaproteobacteria</taxon>
        <taxon>Enterobacterales</taxon>
        <taxon>Yersiniaceae</taxon>
        <taxon>Yersinia</taxon>
    </lineage>
</organism>
<keyword evidence="1" id="KW-0732">Signal</keyword>
<evidence type="ECO:0000313" key="3">
    <source>
        <dbReference type="Proteomes" id="UP000040088"/>
    </source>
</evidence>
<feature type="chain" id="PRO_5006698294" description="Retroviral aspartyl protease" evidence="1">
    <location>
        <begin position="38"/>
        <end position="312"/>
    </location>
</feature>
<evidence type="ECO:0000256" key="1">
    <source>
        <dbReference type="SAM" id="SignalP"/>
    </source>
</evidence>
<evidence type="ECO:0008006" key="4">
    <source>
        <dbReference type="Google" id="ProtNLM"/>
    </source>
</evidence>